<feature type="compositionally biased region" description="Polar residues" evidence="1">
    <location>
        <begin position="73"/>
        <end position="107"/>
    </location>
</feature>
<feature type="compositionally biased region" description="Basic and acidic residues" evidence="1">
    <location>
        <begin position="128"/>
        <end position="175"/>
    </location>
</feature>
<dbReference type="CDD" id="cd00222">
    <property type="entry name" value="CollagenBindB"/>
    <property type="match status" value="1"/>
</dbReference>
<accession>A0A1G6Y961</accession>
<feature type="compositionally biased region" description="Basic and acidic residues" evidence="1">
    <location>
        <begin position="207"/>
        <end position="254"/>
    </location>
</feature>
<dbReference type="STRING" id="2741.SAMN04489866_1098"/>
<dbReference type="InterPro" id="IPR011050">
    <property type="entry name" value="Pectin_lyase_fold/virulence"/>
</dbReference>
<dbReference type="Gene3D" id="2.60.40.1140">
    <property type="entry name" value="Collagen-binding surface protein Cna, B-type domain"/>
    <property type="match status" value="4"/>
</dbReference>
<feature type="signal peptide" evidence="2">
    <location>
        <begin position="1"/>
        <end position="32"/>
    </location>
</feature>
<evidence type="ECO:0000313" key="5">
    <source>
        <dbReference type="Proteomes" id="UP000198995"/>
    </source>
</evidence>
<protein>
    <recommendedName>
        <fullName evidence="3">CNA-B domain-containing protein</fullName>
    </recommendedName>
</protein>
<feature type="chain" id="PRO_5011432111" description="CNA-B domain-containing protein" evidence="2">
    <location>
        <begin position="33"/>
        <end position="1780"/>
    </location>
</feature>
<dbReference type="RefSeq" id="WP_091792039.1">
    <property type="nucleotide sequence ID" value="NZ_FNAF01000009.1"/>
</dbReference>
<feature type="domain" description="CNA-B" evidence="3">
    <location>
        <begin position="908"/>
        <end position="982"/>
    </location>
</feature>
<organism evidence="4 5">
    <name type="scientific">Peptococcus niger</name>
    <dbReference type="NCBI Taxonomy" id="2741"/>
    <lineage>
        <taxon>Bacteria</taxon>
        <taxon>Bacillati</taxon>
        <taxon>Bacillota</taxon>
        <taxon>Clostridia</taxon>
        <taxon>Eubacteriales</taxon>
        <taxon>Peptococcaceae</taxon>
        <taxon>Peptococcus</taxon>
    </lineage>
</organism>
<feature type="compositionally biased region" description="Pro residues" evidence="1">
    <location>
        <begin position="1696"/>
        <end position="1740"/>
    </location>
</feature>
<feature type="region of interest" description="Disordered" evidence="1">
    <location>
        <begin position="42"/>
        <end position="303"/>
    </location>
</feature>
<feature type="region of interest" description="Disordered" evidence="1">
    <location>
        <begin position="1690"/>
        <end position="1753"/>
    </location>
</feature>
<keyword evidence="2" id="KW-0732">Signal</keyword>
<sequence length="1780" mass="197071">MNLVQDRKKHQLLFILLMSFFLVLTFPGLAKAETDTASTGAANAATVSTQTTSPAPAASSSKASTEAASVASDDSNSGKATSGLSPSGDNKPSLSPAKKSQANQTPASEKPAVTEVSTEKVQAGDASQTEKDAKEKAAAGATDKEKAQSGDASQAEKDTIEEDATGRTDKEKAQSDDASQAESKAIEKEAVSLANKKKASAGDSAQAEDKKAENKKEIPATTDKEKTQARDASQAKEEKTKENAASIADKEKPQAKSSSQAEENKPEAIDAPQVDADITENEDPSQLKNETAEAPSQAKEADVLEKGETLEVESLAKAPMALGAGSGNPQKTIKVKSFDELKKAIEDADNTPTTIVITESFTLTETLTIGLGQNITITSGADRNKNNNKVTPIGQDKITPPTNKHNTVESRQKLVKEAEEKGEKALEDTNLDKNPLPEVDITIKRANNFKDTLIQVNKGGTLTLGVGAEDPLFIDGNKEVETKIKHGSFIDVYGTLIMNGGFIANGSNDHNESAPIYVGEGGNFTMDGGRITSNKNISKGHSTFNAAGAVYVDEGGQFTLNGGSIDNNEAPVGGVFLGKIFGNESGRRIPALFTMNGGFIVRNKGPLYDNLEPETENYGGGVHVDSLANFTFNNGIIAGNESYRGGAVAITDNYVKDSNGVNYSNIRNVNYEDYVKYAGAYYTQNGGLIYKNLAKIHKYPNTSGAGGGIYINSSNATLNGGYLLNNQSENMGGGIYLSIAPHVLKLEHVLISQNKAVKGGHYHLPAGDGGGFWNCPVGNVNFEDFNSIYIFENEAVSTGKDIVAHLKKDGYWIYNEESYEYPKFTTKISPITEKGNIIKYVYDGTKVPEWMYNTNKSVYLEAIYDAQTKEEAWTNSKLFIMGNTALKGGGIGSNASIIPPGKPGKYEITINKNWRKSIPEDKKPGSIWVDLFIGDAKYGEVELNKANDWTAKFENLPFTAEELMEKKIKYSIKERNDDFYSVVDEALNTLEVERVFAGEKYPDNEYAVYYDKPYHNFMDYKIIFIHKDKNGNEVSREDIKIRYNDDKWSGIVQDMLVGKFKEPKDIKITYHSYDKAYEPSPDWAGLGFNGLDADSNWYNDGGWHEAYILEKEDGSVEIQLPYLWTMYMGNPDGTTDDYYKNTTGYKLNLVPNHRFSITNYPYSEIPVVKKWDKSIKEKDIPDSVKVYLLKDGKRVKDKEGKDRYIILSKENEWKGNFNRLPYFELEGMGFEKYWVKEDSEIFIPLVTRKENSILNIEIERDKDSNKYLIYKDYTGGTFRIEYIPFEVHYLYKDGDKEVKDIYTKKLKPYRVDGWKWQLDTVIKDILMHGKFNASDIEIKMYYDENGKPFPRNLGKYQASWDDNDIVTNDGAYILKLVEENGKLVLYVPKLTDVGDEDNLLNVNTRIEDGKKYFELTNHYLPKHRLEIEKVWDVINSSSIPKNLKVKVKGKYVDKEVTLSPEEWKYVEEFLGKGLLATNKYAFTEEELANFNGTQSIETSLEFTAKDKTVTFLDQDGKAISQEDFLKRVKGQNYSFELKEAAADKAEVEIKYDAEGKLVIVYPVDVTITEVAKVLFKNTYNPPGGTPGSNTRIIRVTKAWDLAGREKPVSEITVELYRDGQATGKQLTLNAANNWTGSFAGLEIASKANPAKKYQYTIREVGDVNGLFEADGKKFEVSYTGDMFTGFTITNKEIPEKPPQPPETPEEPPVTPPETPEEPPVTPPETPEEPPVVPQTPPTVPEAPGKAPQTGLPANGAPILLIALGLVGLRLTRRRKRTDGQ</sequence>
<evidence type="ECO:0000313" key="4">
    <source>
        <dbReference type="EMBL" id="SDD86890.1"/>
    </source>
</evidence>
<dbReference type="Proteomes" id="UP000198995">
    <property type="component" value="Unassembled WGS sequence"/>
</dbReference>
<feature type="domain" description="CNA-B" evidence="3">
    <location>
        <begin position="1165"/>
        <end position="1239"/>
    </location>
</feature>
<evidence type="ECO:0000259" key="3">
    <source>
        <dbReference type="Pfam" id="PF05738"/>
    </source>
</evidence>
<proteinExistence type="predicted"/>
<dbReference type="SUPFAM" id="SSF49478">
    <property type="entry name" value="Cna protein B-type domain"/>
    <property type="match status" value="3"/>
</dbReference>
<feature type="domain" description="CNA-B" evidence="3">
    <location>
        <begin position="1593"/>
        <end position="1691"/>
    </location>
</feature>
<gene>
    <name evidence="4" type="ORF">SAMN04489866_1098</name>
</gene>
<dbReference type="EMBL" id="FNAF01000009">
    <property type="protein sequence ID" value="SDD86890.1"/>
    <property type="molecule type" value="Genomic_DNA"/>
</dbReference>
<dbReference type="SUPFAM" id="SSF51126">
    <property type="entry name" value="Pectin lyase-like"/>
    <property type="match status" value="1"/>
</dbReference>
<reference evidence="4 5" key="1">
    <citation type="submission" date="2016-10" db="EMBL/GenBank/DDBJ databases">
        <authorList>
            <person name="de Groot N.N."/>
        </authorList>
    </citation>
    <scope>NUCLEOTIDE SEQUENCE [LARGE SCALE GENOMIC DNA]</scope>
    <source>
        <strain evidence="4 5">DSM 20475</strain>
    </source>
</reference>
<evidence type="ECO:0000256" key="1">
    <source>
        <dbReference type="SAM" id="MobiDB-lite"/>
    </source>
</evidence>
<evidence type="ECO:0000256" key="2">
    <source>
        <dbReference type="SAM" id="SignalP"/>
    </source>
</evidence>
<feature type="region of interest" description="Disordered" evidence="1">
    <location>
        <begin position="380"/>
        <end position="405"/>
    </location>
</feature>
<name>A0A1G6Y961_PEPNI</name>
<keyword evidence="5" id="KW-1185">Reference proteome</keyword>
<dbReference type="InterPro" id="IPR008454">
    <property type="entry name" value="Collagen-bd_Cna-like_B-typ_dom"/>
</dbReference>
<dbReference type="OrthoDB" id="2077806at2"/>
<feature type="compositionally biased region" description="Low complexity" evidence="1">
    <location>
        <begin position="44"/>
        <end position="72"/>
    </location>
</feature>
<dbReference type="Pfam" id="PF05738">
    <property type="entry name" value="Cna_B"/>
    <property type="match status" value="3"/>
</dbReference>